<evidence type="ECO:0000313" key="2">
    <source>
        <dbReference type="EMBL" id="KAF7430133.1"/>
    </source>
</evidence>
<dbReference type="VEuPathDB" id="FungiDB:PC9H_005833"/>
<dbReference type="EMBL" id="JACETU010000004">
    <property type="protein sequence ID" value="KAF7430133.1"/>
    <property type="molecule type" value="Genomic_DNA"/>
</dbReference>
<evidence type="ECO:0000313" key="3">
    <source>
        <dbReference type="Proteomes" id="UP000623687"/>
    </source>
</evidence>
<proteinExistence type="predicted"/>
<protein>
    <submittedName>
        <fullName evidence="2">Uncharacterized protein</fullName>
    </submittedName>
</protein>
<organism evidence="2 3">
    <name type="scientific">Pleurotus ostreatus</name>
    <name type="common">Oyster mushroom</name>
    <name type="synonym">White-rot fungus</name>
    <dbReference type="NCBI Taxonomy" id="5322"/>
    <lineage>
        <taxon>Eukaryota</taxon>
        <taxon>Fungi</taxon>
        <taxon>Dikarya</taxon>
        <taxon>Basidiomycota</taxon>
        <taxon>Agaricomycotina</taxon>
        <taxon>Agaricomycetes</taxon>
        <taxon>Agaricomycetidae</taxon>
        <taxon>Agaricales</taxon>
        <taxon>Pleurotineae</taxon>
        <taxon>Pleurotaceae</taxon>
        <taxon>Pleurotus</taxon>
    </lineage>
</organism>
<dbReference type="AlphaFoldDB" id="A0A8H6ZV32"/>
<reference evidence="2" key="1">
    <citation type="submission" date="2019-07" db="EMBL/GenBank/DDBJ databases">
        <authorList>
            <person name="Palmer J.M."/>
        </authorList>
    </citation>
    <scope>NUCLEOTIDE SEQUENCE</scope>
    <source>
        <strain evidence="2">PC9</strain>
    </source>
</reference>
<sequence>MSPGPFTTQAELLVLPARDRSLERIVGLVCTKMSRYAIPDIDKATAKMAERLRCVEKAVERSDIARTMPTLRHAREGEGGVCSTR</sequence>
<keyword evidence="3" id="KW-1185">Reference proteome</keyword>
<accession>A0A8H6ZV32</accession>
<dbReference type="GeneID" id="59375651"/>
<dbReference type="RefSeq" id="XP_036631411.1">
    <property type="nucleotide sequence ID" value="XM_036775392.1"/>
</dbReference>
<gene>
    <name evidence="2" type="ORF">PC9H_005833</name>
</gene>
<dbReference type="Proteomes" id="UP000623687">
    <property type="component" value="Unassembled WGS sequence"/>
</dbReference>
<comment type="caution">
    <text evidence="2">The sequence shown here is derived from an EMBL/GenBank/DDBJ whole genome shotgun (WGS) entry which is preliminary data.</text>
</comment>
<feature type="region of interest" description="Disordered" evidence="1">
    <location>
        <begin position="66"/>
        <end position="85"/>
    </location>
</feature>
<evidence type="ECO:0000256" key="1">
    <source>
        <dbReference type="SAM" id="MobiDB-lite"/>
    </source>
</evidence>
<name>A0A8H6ZV32_PLEOS</name>